<dbReference type="Proteomes" id="UP000192074">
    <property type="component" value="Unassembled WGS sequence"/>
</dbReference>
<accession>A0A822UYM8</accession>
<evidence type="ECO:0000256" key="1">
    <source>
        <dbReference type="SAM" id="MobiDB-lite"/>
    </source>
</evidence>
<reference evidence="2 3" key="1">
    <citation type="submission" date="2016-01" db="EMBL/GenBank/DDBJ databases">
        <authorList>
            <person name="Regsiter A."/>
            <person name="william w."/>
        </authorList>
    </citation>
    <scope>NUCLEOTIDE SEQUENCE [LARGE SCALE GENOMIC DNA]</scope>
    <source>
        <strain evidence="2 3">B6</strain>
    </source>
</reference>
<feature type="compositionally biased region" description="Basic and acidic residues" evidence="1">
    <location>
        <begin position="78"/>
        <end position="105"/>
    </location>
</feature>
<dbReference type="AlphaFoldDB" id="A0A822UYM8"/>
<evidence type="ECO:0000313" key="3">
    <source>
        <dbReference type="Proteomes" id="UP000192074"/>
    </source>
</evidence>
<gene>
    <name evidence="2" type="ORF">AGR4A_Cc170220</name>
</gene>
<organism evidence="2 3">
    <name type="scientific">Agrobacterium tumefaciens str. B6</name>
    <dbReference type="NCBI Taxonomy" id="1183423"/>
    <lineage>
        <taxon>Bacteria</taxon>
        <taxon>Pseudomonadati</taxon>
        <taxon>Pseudomonadota</taxon>
        <taxon>Alphaproteobacteria</taxon>
        <taxon>Hyphomicrobiales</taxon>
        <taxon>Rhizobiaceae</taxon>
        <taxon>Rhizobium/Agrobacterium group</taxon>
        <taxon>Agrobacterium</taxon>
        <taxon>Agrobacterium tumefaciens complex</taxon>
    </lineage>
</organism>
<feature type="compositionally biased region" description="Basic and acidic residues" evidence="1">
    <location>
        <begin position="119"/>
        <end position="152"/>
    </location>
</feature>
<dbReference type="EMBL" id="FCNL01000009">
    <property type="protein sequence ID" value="CVI15058.1"/>
    <property type="molecule type" value="Genomic_DNA"/>
</dbReference>
<evidence type="ECO:0000313" key="2">
    <source>
        <dbReference type="EMBL" id="CVI15058.1"/>
    </source>
</evidence>
<feature type="region of interest" description="Disordered" evidence="1">
    <location>
        <begin position="78"/>
        <end position="152"/>
    </location>
</feature>
<dbReference type="RefSeq" id="WP_060724292.1">
    <property type="nucleotide sequence ID" value="NZ_LMVK01000014.1"/>
</dbReference>
<comment type="caution">
    <text evidence="2">The sequence shown here is derived from an EMBL/GenBank/DDBJ whole genome shotgun (WGS) entry which is preliminary data.</text>
</comment>
<protein>
    <submittedName>
        <fullName evidence="2">Uncharacterized protein</fullName>
    </submittedName>
</protein>
<name>A0A822UYM8_AGRTU</name>
<sequence>MDLQAELDRLRERAATLGDTIQDMDYQMERAMHAVAAGTDDVGHAMTVLTERHNAQLGLMFDLGKVTAQIEDLEQRIREQGERSHEQQLAEKWEERAPDEDHLDWLRPTLEGPGTEAVQDERHPHHDGEKHMSEDIQRKGREPQDYLDWRKR</sequence>
<proteinExistence type="predicted"/>